<sequence>MNGPRQSKPPPQKRLACDRCHARKLRCMRETSTTRCSRCIHHGYACTYSPPLKSGRPRKASLAVESSSSQGLPGTNSPSSDSTPPPGTCVDGISSSITVPLPDLTQLDVASDLMDLTPETDFLYQMDLGGGLCPSSSTSSNPTTLDGCSWLDSLISNEQLTIPRQNSEKNPGGGNNQTTEHHSLRTPELSQIDPMLLAESNPSDGISEIVEALCRLQQELIQLRRPSCGYGDESSTVPPCQSSLNPVDAVLRPGQELVDTVHRLLNECTKDQGTQSRRRLIWDRRTLLPLVFTPLSLLLSTYGDLIRELGRVSPQSHGRAHQPDPDRLGADLSLATPLSSVERGEYQHQIHSHNSALPPTPSSIFSGSHQPSTLLPRNLNLSLGEMSLDRPLQLIIVTTVIKHHLTHLEDALHVYGTQHMHQCELCPSEGFFLSALAELRSYTRLLISETSKIVH</sequence>
<dbReference type="EMBL" id="JANRMS010001764">
    <property type="protein sequence ID" value="KAJ3526264.1"/>
    <property type="molecule type" value="Genomic_DNA"/>
</dbReference>
<name>A0ACC1RUX2_9HYPO</name>
<comment type="caution">
    <text evidence="1">The sequence shown here is derived from an EMBL/GenBank/DDBJ whole genome shotgun (WGS) entry which is preliminary data.</text>
</comment>
<reference evidence="1" key="1">
    <citation type="submission" date="2022-08" db="EMBL/GenBank/DDBJ databases">
        <title>Genome Sequence of Fusarium decemcellulare.</title>
        <authorList>
            <person name="Buettner E."/>
        </authorList>
    </citation>
    <scope>NUCLEOTIDE SEQUENCE</scope>
    <source>
        <strain evidence="1">Babe19</strain>
    </source>
</reference>
<dbReference type="Proteomes" id="UP001148629">
    <property type="component" value="Unassembled WGS sequence"/>
</dbReference>
<protein>
    <submittedName>
        <fullName evidence="1">Uncharacterized protein</fullName>
    </submittedName>
</protein>
<proteinExistence type="predicted"/>
<evidence type="ECO:0000313" key="1">
    <source>
        <dbReference type="EMBL" id="KAJ3526264.1"/>
    </source>
</evidence>
<evidence type="ECO:0000313" key="2">
    <source>
        <dbReference type="Proteomes" id="UP001148629"/>
    </source>
</evidence>
<organism evidence="1 2">
    <name type="scientific">Fusarium decemcellulare</name>
    <dbReference type="NCBI Taxonomy" id="57161"/>
    <lineage>
        <taxon>Eukaryota</taxon>
        <taxon>Fungi</taxon>
        <taxon>Dikarya</taxon>
        <taxon>Ascomycota</taxon>
        <taxon>Pezizomycotina</taxon>
        <taxon>Sordariomycetes</taxon>
        <taxon>Hypocreomycetidae</taxon>
        <taxon>Hypocreales</taxon>
        <taxon>Nectriaceae</taxon>
        <taxon>Fusarium</taxon>
        <taxon>Fusarium decemcellulare species complex</taxon>
    </lineage>
</organism>
<accession>A0ACC1RUX2</accession>
<keyword evidence="2" id="KW-1185">Reference proteome</keyword>
<gene>
    <name evidence="1" type="ORF">NM208_g11280</name>
</gene>